<protein>
    <submittedName>
        <fullName evidence="1">Uncharacterized protein</fullName>
    </submittedName>
</protein>
<accession>M5UMU0</accession>
<gene>
    <name evidence="1" type="ORF">RSSM_01164</name>
</gene>
<sequence length="54" mass="6074">MSPSSKSLSLEKSRDIITREGQFSTNLSSERKASKTLLRIICNKSKRSFLVENA</sequence>
<dbReference type="AlphaFoldDB" id="M5UMU0"/>
<evidence type="ECO:0000313" key="2">
    <source>
        <dbReference type="Proteomes" id="UP000011885"/>
    </source>
</evidence>
<dbReference type="Proteomes" id="UP000011885">
    <property type="component" value="Unassembled WGS sequence"/>
</dbReference>
<evidence type="ECO:0000313" key="1">
    <source>
        <dbReference type="EMBL" id="EMI57323.1"/>
    </source>
</evidence>
<organism evidence="1 2">
    <name type="scientific">Rhodopirellula sallentina SM41</name>
    <dbReference type="NCBI Taxonomy" id="1263870"/>
    <lineage>
        <taxon>Bacteria</taxon>
        <taxon>Pseudomonadati</taxon>
        <taxon>Planctomycetota</taxon>
        <taxon>Planctomycetia</taxon>
        <taxon>Pirellulales</taxon>
        <taxon>Pirellulaceae</taxon>
        <taxon>Rhodopirellula</taxon>
    </lineage>
</organism>
<name>M5UMU0_9BACT</name>
<proteinExistence type="predicted"/>
<reference evidence="1 2" key="1">
    <citation type="journal article" date="2013" name="Mar. Genomics">
        <title>Expression of sulfatases in Rhodopirellula baltica and the diversity of sulfatases in the genus Rhodopirellula.</title>
        <authorList>
            <person name="Wegner C.E."/>
            <person name="Richter-Heitmann T."/>
            <person name="Klindworth A."/>
            <person name="Klockow C."/>
            <person name="Richter M."/>
            <person name="Achstetter T."/>
            <person name="Glockner F.O."/>
            <person name="Harder J."/>
        </authorList>
    </citation>
    <scope>NUCLEOTIDE SEQUENCE [LARGE SCALE GENOMIC DNA]</scope>
    <source>
        <strain evidence="1 2">SM41</strain>
    </source>
</reference>
<comment type="caution">
    <text evidence="1">The sequence shown here is derived from an EMBL/GenBank/DDBJ whole genome shotgun (WGS) entry which is preliminary data.</text>
</comment>
<dbReference type="EMBL" id="ANOH01000095">
    <property type="protein sequence ID" value="EMI57323.1"/>
    <property type="molecule type" value="Genomic_DNA"/>
</dbReference>
<keyword evidence="2" id="KW-1185">Reference proteome</keyword>